<protein>
    <submittedName>
        <fullName evidence="2">Uncharacterized protein</fullName>
    </submittedName>
</protein>
<feature type="transmembrane region" description="Helical" evidence="1">
    <location>
        <begin position="132"/>
        <end position="155"/>
    </location>
</feature>
<evidence type="ECO:0000313" key="3">
    <source>
        <dbReference type="Proteomes" id="UP001642540"/>
    </source>
</evidence>
<organism evidence="2 3">
    <name type="scientific">Orchesella dallaii</name>
    <dbReference type="NCBI Taxonomy" id="48710"/>
    <lineage>
        <taxon>Eukaryota</taxon>
        <taxon>Metazoa</taxon>
        <taxon>Ecdysozoa</taxon>
        <taxon>Arthropoda</taxon>
        <taxon>Hexapoda</taxon>
        <taxon>Collembola</taxon>
        <taxon>Entomobryomorpha</taxon>
        <taxon>Entomobryoidea</taxon>
        <taxon>Orchesellidae</taxon>
        <taxon>Orchesellinae</taxon>
        <taxon>Orchesella</taxon>
    </lineage>
</organism>
<dbReference type="EMBL" id="CAXLJM020000035">
    <property type="protein sequence ID" value="CAL8103623.1"/>
    <property type="molecule type" value="Genomic_DNA"/>
</dbReference>
<gene>
    <name evidence="2" type="ORF">ODALV1_LOCUS11504</name>
</gene>
<feature type="transmembrane region" description="Helical" evidence="1">
    <location>
        <begin position="77"/>
        <end position="96"/>
    </location>
</feature>
<evidence type="ECO:0000256" key="1">
    <source>
        <dbReference type="SAM" id="Phobius"/>
    </source>
</evidence>
<keyword evidence="1" id="KW-0472">Membrane</keyword>
<proteinExistence type="predicted"/>
<feature type="transmembrane region" description="Helical" evidence="1">
    <location>
        <begin position="181"/>
        <end position="201"/>
    </location>
</feature>
<sequence length="221" mass="25089">MNLVNILFLQIKVTSFLKCAPFVVRENEQVKIVSLTRKDRKLYYWYFWRVTVWFFAICMPIRVILRLFSPRSSQNEVASFLLLTMWTTMSLGTNWAQANIVDREKDILQLLNSVIYFQNKIGAVQEGGLTNIVTLFLVIGAALSPILLPLLAWLLPCSPQYLGNVIINCSDPSSLTLLSRVWIYLVELVIITAAALSTGVLSNPIIAMAGMINTFIRHVKY</sequence>
<evidence type="ECO:0000313" key="2">
    <source>
        <dbReference type="EMBL" id="CAL8103623.1"/>
    </source>
</evidence>
<keyword evidence="3" id="KW-1185">Reference proteome</keyword>
<reference evidence="2 3" key="1">
    <citation type="submission" date="2024-08" db="EMBL/GenBank/DDBJ databases">
        <authorList>
            <person name="Cucini C."/>
            <person name="Frati F."/>
        </authorList>
    </citation>
    <scope>NUCLEOTIDE SEQUENCE [LARGE SCALE GENOMIC DNA]</scope>
</reference>
<keyword evidence="1" id="KW-1133">Transmembrane helix</keyword>
<comment type="caution">
    <text evidence="2">The sequence shown here is derived from an EMBL/GenBank/DDBJ whole genome shotgun (WGS) entry which is preliminary data.</text>
</comment>
<dbReference type="Proteomes" id="UP001642540">
    <property type="component" value="Unassembled WGS sequence"/>
</dbReference>
<accession>A0ABP1QHZ9</accession>
<name>A0ABP1QHZ9_9HEXA</name>
<keyword evidence="1" id="KW-0812">Transmembrane</keyword>
<feature type="transmembrane region" description="Helical" evidence="1">
    <location>
        <begin position="45"/>
        <end position="65"/>
    </location>
</feature>